<reference evidence="2" key="1">
    <citation type="journal article" date="2019" name="Int. J. Syst. Evol. Microbiol.">
        <title>The Global Catalogue of Microorganisms (GCM) 10K type strain sequencing project: providing services to taxonomists for standard genome sequencing and annotation.</title>
        <authorList>
            <consortium name="The Broad Institute Genomics Platform"/>
            <consortium name="The Broad Institute Genome Sequencing Center for Infectious Disease"/>
            <person name="Wu L."/>
            <person name="Ma J."/>
        </authorList>
    </citation>
    <scope>NUCLEOTIDE SEQUENCE [LARGE SCALE GENOMIC DNA]</scope>
    <source>
        <strain evidence="2">KCTC 42498</strain>
    </source>
</reference>
<comment type="caution">
    <text evidence="1">The sequence shown here is derived from an EMBL/GenBank/DDBJ whole genome shotgun (WGS) entry which is preliminary data.</text>
</comment>
<evidence type="ECO:0000313" key="1">
    <source>
        <dbReference type="EMBL" id="MFD2513819.1"/>
    </source>
</evidence>
<organism evidence="1 2">
    <name type="scientific">Pontibacter locisalis</name>
    <dbReference type="NCBI Taxonomy" id="1719035"/>
    <lineage>
        <taxon>Bacteria</taxon>
        <taxon>Pseudomonadati</taxon>
        <taxon>Bacteroidota</taxon>
        <taxon>Cytophagia</taxon>
        <taxon>Cytophagales</taxon>
        <taxon>Hymenobacteraceae</taxon>
        <taxon>Pontibacter</taxon>
    </lineage>
</organism>
<accession>A0ABW5IKS7</accession>
<name>A0ABW5IKS7_9BACT</name>
<proteinExistence type="predicted"/>
<gene>
    <name evidence="1" type="ORF">ACFSRY_08080</name>
</gene>
<protein>
    <submittedName>
        <fullName evidence="1">Quinol monooxygenase</fullName>
        <ecNumber evidence="1">1.-.-.-</ecNumber>
    </submittedName>
</protein>
<dbReference type="GO" id="GO:0004497">
    <property type="term" value="F:monooxygenase activity"/>
    <property type="evidence" value="ECO:0007669"/>
    <property type="project" value="UniProtKB-KW"/>
</dbReference>
<keyword evidence="1" id="KW-0503">Monooxygenase</keyword>
<keyword evidence="1" id="KW-0560">Oxidoreductase</keyword>
<dbReference type="EMBL" id="JBHULU010000012">
    <property type="protein sequence ID" value="MFD2513819.1"/>
    <property type="molecule type" value="Genomic_DNA"/>
</dbReference>
<evidence type="ECO:0000313" key="2">
    <source>
        <dbReference type="Proteomes" id="UP001597544"/>
    </source>
</evidence>
<dbReference type="RefSeq" id="WP_377505144.1">
    <property type="nucleotide sequence ID" value="NZ_JBHULU010000012.1"/>
</dbReference>
<dbReference type="Proteomes" id="UP001597544">
    <property type="component" value="Unassembled WGS sequence"/>
</dbReference>
<dbReference type="Gene3D" id="3.30.70.100">
    <property type="match status" value="2"/>
</dbReference>
<keyword evidence="2" id="KW-1185">Reference proteome</keyword>
<sequence length="205" mass="23107">MISKGILIRLEVKSGKDDDVETFLRATNPMIQQEENTKAWFGIRFGKSEYGIVGMFESEEAREKLLSGSTANILTQQINTLFSEPPRVQRLDVLARKMPVTVPQQPDTKAILLTFKAKAGHTQEVERFLKDAEALAREEPDTTAWFAIRLDNDEYGIFDVFPDNGGRFKHLTGQIPRELAKNALSLLGSMPDMELPTVLEEKLVI</sequence>
<dbReference type="EC" id="1.-.-.-" evidence="1"/>
<dbReference type="SUPFAM" id="SSF54909">
    <property type="entry name" value="Dimeric alpha+beta barrel"/>
    <property type="match status" value="2"/>
</dbReference>
<dbReference type="InterPro" id="IPR011008">
    <property type="entry name" value="Dimeric_a/b-barrel"/>
</dbReference>